<accession>A0A3T0ICV7</accession>
<dbReference type="KEGG" id="vg:55612853"/>
<name>A0A3T0ICV7_9CAUD</name>
<proteinExistence type="predicted"/>
<dbReference type="GeneID" id="55612853"/>
<gene>
    <name evidence="1" type="primary">163</name>
    <name evidence="1" type="ORF">SEA_GILSON_163</name>
</gene>
<dbReference type="EMBL" id="MK061412">
    <property type="protein sequence ID" value="AZU97215.1"/>
    <property type="molecule type" value="Genomic_DNA"/>
</dbReference>
<keyword evidence="2" id="KW-1185">Reference proteome</keyword>
<dbReference type="Proteomes" id="UP000284334">
    <property type="component" value="Segment"/>
</dbReference>
<dbReference type="RefSeq" id="YP_009842600.1">
    <property type="nucleotide sequence ID" value="NC_048742.1"/>
</dbReference>
<sequence>MQFTQVDEDAFDVRVNLNTISRIGEAFDALVGSGNADERDEVLRRSFNGAYAKLTQSDAEEVEEADSGLE</sequence>
<reference evidence="1 2" key="1">
    <citation type="submission" date="2018-10" db="EMBL/GenBank/DDBJ databases">
        <authorList>
            <person name="Soria N.A."/>
            <person name="Batley M.G."/>
            <person name="Hanafy A."/>
            <person name="Singh N."/>
            <person name="Shaffer C.D."/>
            <person name="Weston-Hafer K.A."/>
            <person name="Russell D.A."/>
            <person name="Pope W.H."/>
            <person name="Jacobs-Sera D."/>
            <person name="Hendrix R.W."/>
            <person name="Hatfull G.F."/>
        </authorList>
    </citation>
    <scope>NUCLEOTIDE SEQUENCE [LARGE SCALE GENOMIC DNA]</scope>
</reference>
<protein>
    <submittedName>
        <fullName evidence="1">Uncharacterized protein</fullName>
    </submittedName>
</protein>
<evidence type="ECO:0000313" key="2">
    <source>
        <dbReference type="Proteomes" id="UP000284334"/>
    </source>
</evidence>
<organism evidence="1 2">
    <name type="scientific">Streptomyces phage Gilson</name>
    <dbReference type="NCBI Taxonomy" id="2488789"/>
    <lineage>
        <taxon>Viruses</taxon>
        <taxon>Duplodnaviria</taxon>
        <taxon>Heunggongvirae</taxon>
        <taxon>Uroviricota</taxon>
        <taxon>Caudoviricetes</taxon>
        <taxon>Stanwilliamsviridae</taxon>
        <taxon>Loccivirinae</taxon>
        <taxon>Gilsonvirus</taxon>
        <taxon>Gilsonvirus gilson</taxon>
    </lineage>
</organism>
<evidence type="ECO:0000313" key="1">
    <source>
        <dbReference type="EMBL" id="AZU97215.1"/>
    </source>
</evidence>